<reference evidence="9 10" key="1">
    <citation type="journal article" date="2017" name="Nat. Ecol. Evol.">
        <title>Scallop genome provides insights into evolution of bilaterian karyotype and development.</title>
        <authorList>
            <person name="Wang S."/>
            <person name="Zhang J."/>
            <person name="Jiao W."/>
            <person name="Li J."/>
            <person name="Xun X."/>
            <person name="Sun Y."/>
            <person name="Guo X."/>
            <person name="Huan P."/>
            <person name="Dong B."/>
            <person name="Zhang L."/>
            <person name="Hu X."/>
            <person name="Sun X."/>
            <person name="Wang J."/>
            <person name="Zhao C."/>
            <person name="Wang Y."/>
            <person name="Wang D."/>
            <person name="Huang X."/>
            <person name="Wang R."/>
            <person name="Lv J."/>
            <person name="Li Y."/>
            <person name="Zhang Z."/>
            <person name="Liu B."/>
            <person name="Lu W."/>
            <person name="Hui Y."/>
            <person name="Liang J."/>
            <person name="Zhou Z."/>
            <person name="Hou R."/>
            <person name="Li X."/>
            <person name="Liu Y."/>
            <person name="Li H."/>
            <person name="Ning X."/>
            <person name="Lin Y."/>
            <person name="Zhao L."/>
            <person name="Xing Q."/>
            <person name="Dou J."/>
            <person name="Li Y."/>
            <person name="Mao J."/>
            <person name="Guo H."/>
            <person name="Dou H."/>
            <person name="Li T."/>
            <person name="Mu C."/>
            <person name="Jiang W."/>
            <person name="Fu Q."/>
            <person name="Fu X."/>
            <person name="Miao Y."/>
            <person name="Liu J."/>
            <person name="Yu Q."/>
            <person name="Li R."/>
            <person name="Liao H."/>
            <person name="Li X."/>
            <person name="Kong Y."/>
            <person name="Jiang Z."/>
            <person name="Chourrout D."/>
            <person name="Li R."/>
            <person name="Bao Z."/>
        </authorList>
    </citation>
    <scope>NUCLEOTIDE SEQUENCE [LARGE SCALE GENOMIC DNA]</scope>
    <source>
        <strain evidence="9 10">PY_sf001</strain>
    </source>
</reference>
<keyword evidence="3 5" id="KW-1133">Transmembrane helix</keyword>
<dbReference type="SUPFAM" id="SSF63712">
    <property type="entry name" value="Nicotinic receptor ligand binding domain-like"/>
    <property type="match status" value="1"/>
</dbReference>
<dbReference type="Gene3D" id="1.20.58.390">
    <property type="entry name" value="Neurotransmitter-gated ion-channel transmembrane domain"/>
    <property type="match status" value="1"/>
</dbReference>
<feature type="domain" description="Neurotransmitter-gated ion-channel transmembrane" evidence="8">
    <location>
        <begin position="233"/>
        <end position="345"/>
    </location>
</feature>
<keyword evidence="2 5" id="KW-0812">Transmembrane</keyword>
<dbReference type="InterPro" id="IPR006201">
    <property type="entry name" value="Neur_channel"/>
</dbReference>
<evidence type="ECO:0000313" key="9">
    <source>
        <dbReference type="EMBL" id="OWF45468.1"/>
    </source>
</evidence>
<proteinExistence type="predicted"/>
<dbReference type="PRINTS" id="PR00252">
    <property type="entry name" value="NRIONCHANNEL"/>
</dbReference>
<name>A0A210Q9R5_MIZYE</name>
<evidence type="ECO:0000256" key="3">
    <source>
        <dbReference type="ARBA" id="ARBA00022989"/>
    </source>
</evidence>
<dbReference type="STRING" id="6573.A0A210Q9R5"/>
<dbReference type="AlphaFoldDB" id="A0A210Q9R5"/>
<dbReference type="GO" id="GO:0005230">
    <property type="term" value="F:extracellular ligand-gated monoatomic ion channel activity"/>
    <property type="evidence" value="ECO:0007669"/>
    <property type="project" value="InterPro"/>
</dbReference>
<evidence type="ECO:0000259" key="8">
    <source>
        <dbReference type="Pfam" id="PF02932"/>
    </source>
</evidence>
<comment type="subcellular location">
    <subcellularLocation>
        <location evidence="1">Membrane</location>
        <topology evidence="1">Multi-pass membrane protein</topology>
    </subcellularLocation>
</comment>
<feature type="transmembrane region" description="Helical" evidence="5">
    <location>
        <begin position="287"/>
        <end position="308"/>
    </location>
</feature>
<feature type="transmembrane region" description="Helical" evidence="5">
    <location>
        <begin position="228"/>
        <end position="250"/>
    </location>
</feature>
<evidence type="ECO:0000256" key="1">
    <source>
        <dbReference type="ARBA" id="ARBA00004141"/>
    </source>
</evidence>
<organism evidence="9 10">
    <name type="scientific">Mizuhopecten yessoensis</name>
    <name type="common">Japanese scallop</name>
    <name type="synonym">Patinopecten yessoensis</name>
    <dbReference type="NCBI Taxonomy" id="6573"/>
    <lineage>
        <taxon>Eukaryota</taxon>
        <taxon>Metazoa</taxon>
        <taxon>Spiralia</taxon>
        <taxon>Lophotrochozoa</taxon>
        <taxon>Mollusca</taxon>
        <taxon>Bivalvia</taxon>
        <taxon>Autobranchia</taxon>
        <taxon>Pteriomorphia</taxon>
        <taxon>Pectinida</taxon>
        <taxon>Pectinoidea</taxon>
        <taxon>Pectinidae</taxon>
        <taxon>Mizuhopecten</taxon>
    </lineage>
</organism>
<dbReference type="Pfam" id="PF02932">
    <property type="entry name" value="Neur_chan_memb"/>
    <property type="match status" value="1"/>
</dbReference>
<gene>
    <name evidence="9" type="ORF">KP79_PYT06256</name>
</gene>
<keyword evidence="4 5" id="KW-0472">Membrane</keyword>
<keyword evidence="10" id="KW-1185">Reference proteome</keyword>
<feature type="domain" description="Neurotransmitter-gated ion-channel ligand-binding" evidence="7">
    <location>
        <begin position="27"/>
        <end position="224"/>
    </location>
</feature>
<feature type="chain" id="PRO_5013007465" evidence="6">
    <location>
        <begin position="20"/>
        <end position="437"/>
    </location>
</feature>
<evidence type="ECO:0000256" key="6">
    <source>
        <dbReference type="SAM" id="SignalP"/>
    </source>
</evidence>
<feature type="transmembrane region" description="Helical" evidence="5">
    <location>
        <begin position="257"/>
        <end position="275"/>
    </location>
</feature>
<dbReference type="GO" id="GO:0004888">
    <property type="term" value="F:transmembrane signaling receptor activity"/>
    <property type="evidence" value="ECO:0007669"/>
    <property type="project" value="InterPro"/>
</dbReference>
<dbReference type="SUPFAM" id="SSF90112">
    <property type="entry name" value="Neurotransmitter-gated ion-channel transmembrane pore"/>
    <property type="match status" value="1"/>
</dbReference>
<dbReference type="Pfam" id="PF02931">
    <property type="entry name" value="Neur_chan_LBD"/>
    <property type="match status" value="1"/>
</dbReference>
<accession>A0A210Q9R5</accession>
<evidence type="ECO:0000256" key="5">
    <source>
        <dbReference type="SAM" id="Phobius"/>
    </source>
</evidence>
<dbReference type="OrthoDB" id="6124516at2759"/>
<evidence type="ECO:0000313" key="10">
    <source>
        <dbReference type="Proteomes" id="UP000242188"/>
    </source>
</evidence>
<keyword evidence="6" id="KW-0732">Signal</keyword>
<dbReference type="InterPro" id="IPR006202">
    <property type="entry name" value="Neur_chan_lig-bd"/>
</dbReference>
<dbReference type="InterPro" id="IPR036734">
    <property type="entry name" value="Neur_chan_lig-bd_sf"/>
</dbReference>
<dbReference type="InterPro" id="IPR006029">
    <property type="entry name" value="Neurotrans-gated_channel_TM"/>
</dbReference>
<dbReference type="CDD" id="cd18989">
    <property type="entry name" value="LGIC_ECD_cation"/>
    <property type="match status" value="1"/>
</dbReference>
<dbReference type="EMBL" id="NEDP02004497">
    <property type="protein sequence ID" value="OWF45468.1"/>
    <property type="molecule type" value="Genomic_DNA"/>
</dbReference>
<feature type="transmembrane region" description="Helical" evidence="5">
    <location>
        <begin position="415"/>
        <end position="435"/>
    </location>
</feature>
<keyword evidence="9" id="KW-0675">Receptor</keyword>
<dbReference type="GO" id="GO:0016020">
    <property type="term" value="C:membrane"/>
    <property type="evidence" value="ECO:0007669"/>
    <property type="project" value="UniProtKB-SubCell"/>
</dbReference>
<dbReference type="CDD" id="cd19051">
    <property type="entry name" value="LGIC_TM_cation"/>
    <property type="match status" value="1"/>
</dbReference>
<comment type="caution">
    <text evidence="9">The sequence shown here is derived from an EMBL/GenBank/DDBJ whole genome shotgun (WGS) entry which is preliminary data.</text>
</comment>
<evidence type="ECO:0000256" key="4">
    <source>
        <dbReference type="ARBA" id="ARBA00023136"/>
    </source>
</evidence>
<dbReference type="InterPro" id="IPR038050">
    <property type="entry name" value="Neuro_actylchol_rec"/>
</dbReference>
<dbReference type="FunFam" id="2.70.170.10:FF:000028">
    <property type="entry name" value="AcetylCholine Receptor"/>
    <property type="match status" value="1"/>
</dbReference>
<dbReference type="Gene3D" id="2.70.170.10">
    <property type="entry name" value="Neurotransmitter-gated ion-channel ligand-binding domain"/>
    <property type="match status" value="1"/>
</dbReference>
<sequence length="437" mass="48488">MDNLICLLITMCSVNIASTATIETTKLLFQDLFSNYSKHVLPVIDQSKPVSVNMDLSVVSINDFDEVTGTLTIVAILNVSWNDESLVWDSVLYGNTTTLTFNQDLIWLPEMVLLNPADSVEPIGNARFKVTVTSTGGVVWATGGLLKAACTADVSRFPFDQQNCTISISPWGYSSSQVTLTVPSRTIDFGFYCVNGEWDVTGSRTMQLSNTFDIAKYTITIKRRHTSFLVSVVIPIIMLAFVNPFVFILPFDSGERVSYSITVLLAFSVYMTVVSDRMPASSQPMSILAYYLLFTLSISVLIVIVNIFQIRTYGKDNAHQPIPQCISRTVLFLQMIYRSKKIETKRNHLFPQENGDIKAGKDVSGENNLQLEDLGGSPISSGEPLHENAVQKGEIKATSDQQGCTWYKVAKMADVVYFGLFSFVTVVVTFVFFIITT</sequence>
<evidence type="ECO:0000259" key="7">
    <source>
        <dbReference type="Pfam" id="PF02931"/>
    </source>
</evidence>
<dbReference type="InterPro" id="IPR036719">
    <property type="entry name" value="Neuro-gated_channel_TM_sf"/>
</dbReference>
<dbReference type="Proteomes" id="UP000242188">
    <property type="component" value="Unassembled WGS sequence"/>
</dbReference>
<protein>
    <submittedName>
        <fullName evidence="9">Neuronal acetylcholine receptor subunit alpha-9</fullName>
    </submittedName>
</protein>
<evidence type="ECO:0000256" key="2">
    <source>
        <dbReference type="ARBA" id="ARBA00022692"/>
    </source>
</evidence>
<feature type="signal peptide" evidence="6">
    <location>
        <begin position="1"/>
        <end position="19"/>
    </location>
</feature>
<dbReference type="PANTHER" id="PTHR18945">
    <property type="entry name" value="NEUROTRANSMITTER GATED ION CHANNEL"/>
    <property type="match status" value="1"/>
</dbReference>